<organism evidence="4 5">
    <name type="scientific">Cylicostephanus goldi</name>
    <name type="common">Nematode worm</name>
    <dbReference type="NCBI Taxonomy" id="71465"/>
    <lineage>
        <taxon>Eukaryota</taxon>
        <taxon>Metazoa</taxon>
        <taxon>Ecdysozoa</taxon>
        <taxon>Nematoda</taxon>
        <taxon>Chromadorea</taxon>
        <taxon>Rhabditida</taxon>
        <taxon>Rhabditina</taxon>
        <taxon>Rhabditomorpha</taxon>
        <taxon>Strongyloidea</taxon>
        <taxon>Strongylidae</taxon>
        <taxon>Cylicostephanus</taxon>
    </lineage>
</organism>
<dbReference type="EMBL" id="UYRV01006190">
    <property type="protein sequence ID" value="VDK53439.1"/>
    <property type="molecule type" value="Genomic_DNA"/>
</dbReference>
<dbReference type="InterPro" id="IPR036380">
    <property type="entry name" value="Isochorismatase-like_sf"/>
</dbReference>
<dbReference type="Gene3D" id="3.40.50.850">
    <property type="entry name" value="Isochorismatase-like"/>
    <property type="match status" value="1"/>
</dbReference>
<proteinExistence type="inferred from homology"/>
<feature type="domain" description="Isochorismatase-like" evidence="3">
    <location>
        <begin position="20"/>
        <end position="85"/>
    </location>
</feature>
<evidence type="ECO:0000256" key="1">
    <source>
        <dbReference type="ARBA" id="ARBA00006336"/>
    </source>
</evidence>
<dbReference type="InterPro" id="IPR050993">
    <property type="entry name" value="Isochorismatase_domain"/>
</dbReference>
<dbReference type="PANTHER" id="PTHR14119">
    <property type="entry name" value="HYDROLASE"/>
    <property type="match status" value="1"/>
</dbReference>
<accession>A0A3P6QWW6</accession>
<reference evidence="4 5" key="1">
    <citation type="submission" date="2018-11" db="EMBL/GenBank/DDBJ databases">
        <authorList>
            <consortium name="Pathogen Informatics"/>
        </authorList>
    </citation>
    <scope>NUCLEOTIDE SEQUENCE [LARGE SCALE GENOMIC DNA]</scope>
</reference>
<evidence type="ECO:0000313" key="4">
    <source>
        <dbReference type="EMBL" id="VDK53439.1"/>
    </source>
</evidence>
<evidence type="ECO:0000256" key="2">
    <source>
        <dbReference type="ARBA" id="ARBA00040688"/>
    </source>
</evidence>
<dbReference type="AlphaFoldDB" id="A0A3P6QWW6"/>
<comment type="similarity">
    <text evidence="1">Belongs to the isochorismatase family.</text>
</comment>
<dbReference type="Pfam" id="PF00857">
    <property type="entry name" value="Isochorismatase"/>
    <property type="match status" value="1"/>
</dbReference>
<dbReference type="OrthoDB" id="269496at2759"/>
<dbReference type="InterPro" id="IPR000868">
    <property type="entry name" value="Isochorismatase-like_dom"/>
</dbReference>
<gene>
    <name evidence="4" type="ORF">CGOC_LOCUS2682</name>
</gene>
<dbReference type="PANTHER" id="PTHR14119:SF17">
    <property type="entry name" value="ISOCHORISMATASE DOMAIN-CONTAINING PROTEIN 1"/>
    <property type="match status" value="1"/>
</dbReference>
<dbReference type="Proteomes" id="UP000271889">
    <property type="component" value="Unassembled WGS sequence"/>
</dbReference>
<name>A0A3P6QWW6_CYLGO</name>
<evidence type="ECO:0000313" key="5">
    <source>
        <dbReference type="Proteomes" id="UP000271889"/>
    </source>
</evidence>
<sequence>MSNMSYTRTFFARSPKSTGFSMCLPDITSALDKDNVVLVGIEAHVCVLHTALDLLEKGKNVHVVVDAVSSRSLTDSVDFHLIRLRFQLVFPRMSALSSCSGQQSARTGPKFTFFFSFLQFFLDL</sequence>
<dbReference type="SUPFAM" id="SSF52499">
    <property type="entry name" value="Isochorismatase-like hydrolases"/>
    <property type="match status" value="1"/>
</dbReference>
<keyword evidence="5" id="KW-1185">Reference proteome</keyword>
<evidence type="ECO:0000259" key="3">
    <source>
        <dbReference type="Pfam" id="PF00857"/>
    </source>
</evidence>
<protein>
    <recommendedName>
        <fullName evidence="2">Isochorismatase domain-containing protein 1</fullName>
    </recommendedName>
</protein>